<dbReference type="PANTHER" id="PTHR34070">
    <property type="entry name" value="ARMADILLO-TYPE FOLD"/>
    <property type="match status" value="1"/>
</dbReference>
<evidence type="ECO:0008006" key="3">
    <source>
        <dbReference type="Google" id="ProtNLM"/>
    </source>
</evidence>
<dbReference type="EMBL" id="PFBJ01000016">
    <property type="protein sequence ID" value="PIT90982.1"/>
    <property type="molecule type" value="Genomic_DNA"/>
</dbReference>
<proteinExistence type="predicted"/>
<comment type="caution">
    <text evidence="1">The sequence shown here is derived from an EMBL/GenBank/DDBJ whole genome shotgun (WGS) entry which is preliminary data.</text>
</comment>
<dbReference type="Pfam" id="PF08713">
    <property type="entry name" value="DNA_alkylation"/>
    <property type="match status" value="1"/>
</dbReference>
<gene>
    <name evidence="1" type="ORF">COU17_02850</name>
</gene>
<protein>
    <recommendedName>
        <fullName evidence="3">DNA alkylation repair protein</fullName>
    </recommendedName>
</protein>
<dbReference type="Proteomes" id="UP000228809">
    <property type="component" value="Unassembled WGS sequence"/>
</dbReference>
<organism evidence="1 2">
    <name type="scientific">Candidatus Kaiserbacteria bacterium CG10_big_fil_rev_8_21_14_0_10_49_17</name>
    <dbReference type="NCBI Taxonomy" id="1974609"/>
    <lineage>
        <taxon>Bacteria</taxon>
        <taxon>Candidatus Kaiseribacteriota</taxon>
    </lineage>
</organism>
<accession>A0A2M6WDX1</accession>
<dbReference type="SUPFAM" id="SSF48371">
    <property type="entry name" value="ARM repeat"/>
    <property type="match status" value="1"/>
</dbReference>
<name>A0A2M6WDX1_9BACT</name>
<reference evidence="2" key="1">
    <citation type="submission" date="2017-09" db="EMBL/GenBank/DDBJ databases">
        <title>Depth-based differentiation of microbial function through sediment-hosted aquifers and enrichment of novel symbionts in the deep terrestrial subsurface.</title>
        <authorList>
            <person name="Probst A.J."/>
            <person name="Ladd B."/>
            <person name="Jarett J.K."/>
            <person name="Geller-Mcgrath D.E."/>
            <person name="Sieber C.M.K."/>
            <person name="Emerson J.B."/>
            <person name="Anantharaman K."/>
            <person name="Thomas B.C."/>
            <person name="Malmstrom R."/>
            <person name="Stieglmeier M."/>
            <person name="Klingl A."/>
            <person name="Woyke T."/>
            <person name="Ryan C.M."/>
            <person name="Banfield J.F."/>
        </authorList>
    </citation>
    <scope>NUCLEOTIDE SEQUENCE [LARGE SCALE GENOMIC DNA]</scope>
</reference>
<evidence type="ECO:0000313" key="1">
    <source>
        <dbReference type="EMBL" id="PIT90982.1"/>
    </source>
</evidence>
<dbReference type="Gene3D" id="1.25.10.90">
    <property type="match status" value="1"/>
</dbReference>
<dbReference type="InterPro" id="IPR014825">
    <property type="entry name" value="DNA_alkylation"/>
</dbReference>
<evidence type="ECO:0000313" key="2">
    <source>
        <dbReference type="Proteomes" id="UP000228809"/>
    </source>
</evidence>
<sequence>MNIAHKQMLVELKKRQRTGNAYFSNDSYLSSGHHYYDVSVPDRRAIAKAWLKENQDISNKEFFAVLDSLYKGKSHEEKTLASILLGYNKRAREAVSTNQLDKWLNELVGWAEVDALCQSVFTAEELLADWKEWERFLRTLAKSKNVNKRRASLVFLTGAVRQSGDARLQKLAFQNIDTLKYEKGILVTKAISWLLREMIGRYERAVRKYLKENGETLPKVAVRETQRKLETGKK</sequence>
<dbReference type="InterPro" id="IPR016024">
    <property type="entry name" value="ARM-type_fold"/>
</dbReference>
<dbReference type="CDD" id="cd06561">
    <property type="entry name" value="AlkD_like"/>
    <property type="match status" value="1"/>
</dbReference>
<dbReference type="AlphaFoldDB" id="A0A2M6WDX1"/>
<dbReference type="PANTHER" id="PTHR34070:SF1">
    <property type="entry name" value="DNA ALKYLATION REPAIR PROTEIN"/>
    <property type="match status" value="1"/>
</dbReference>